<name>A0A0M9UDU9_9CHLR</name>
<reference evidence="10 12" key="2">
    <citation type="submission" date="2015-07" db="EMBL/GenBank/DDBJ databases">
        <title>Whole genome sequence of Ardenticatena maritima DSM 23922.</title>
        <authorList>
            <person name="Hemp J."/>
            <person name="Ward L.M."/>
            <person name="Pace L.A."/>
            <person name="Fischer W.W."/>
        </authorList>
    </citation>
    <scope>NUCLEOTIDE SEQUENCE [LARGE SCALE GENOMIC DNA]</scope>
    <source>
        <strain evidence="10 12">110S</strain>
    </source>
</reference>
<dbReference type="GO" id="GO:0008270">
    <property type="term" value="F:zinc ion binding"/>
    <property type="evidence" value="ECO:0007669"/>
    <property type="project" value="InterPro"/>
</dbReference>
<dbReference type="SUPFAM" id="SSF53187">
    <property type="entry name" value="Zn-dependent exopeptidases"/>
    <property type="match status" value="1"/>
</dbReference>
<evidence type="ECO:0000313" key="9">
    <source>
        <dbReference type="EMBL" id="GAP64438.1"/>
    </source>
</evidence>
<keyword evidence="4" id="KW-0378">Hydrolase</keyword>
<dbReference type="RefSeq" id="WP_054494116.1">
    <property type="nucleotide sequence ID" value="NZ_BBZA01000265.1"/>
</dbReference>
<dbReference type="EMBL" id="LGKN01000004">
    <property type="protein sequence ID" value="KPL88386.1"/>
    <property type="molecule type" value="Genomic_DNA"/>
</dbReference>
<evidence type="ECO:0000256" key="7">
    <source>
        <dbReference type="PROSITE-ProRule" id="PRU01379"/>
    </source>
</evidence>
<evidence type="ECO:0000259" key="8">
    <source>
        <dbReference type="PROSITE" id="PS52035"/>
    </source>
</evidence>
<evidence type="ECO:0000313" key="10">
    <source>
        <dbReference type="EMBL" id="KPL88386.1"/>
    </source>
</evidence>
<reference evidence="9 11" key="1">
    <citation type="journal article" date="2015" name="Genome Announc.">
        <title>Draft Genome Sequence of a Heterotrophic Facultative Anaerobic Thermophilic Bacterium, Ardenticatena maritima Strain 110ST.</title>
        <authorList>
            <person name="Kawaichi S."/>
            <person name="Yoshida T."/>
            <person name="Sako Y."/>
            <person name="Nakamura R."/>
        </authorList>
    </citation>
    <scope>NUCLEOTIDE SEQUENCE [LARGE SCALE GENOMIC DNA]</scope>
    <source>
        <strain evidence="9 11">110S</strain>
    </source>
</reference>
<dbReference type="OrthoDB" id="9811296at2"/>
<comment type="cofactor">
    <cofactor evidence="1">
        <name>Zn(2+)</name>
        <dbReference type="ChEBI" id="CHEBI:29105"/>
    </cofactor>
</comment>
<evidence type="ECO:0000313" key="12">
    <source>
        <dbReference type="Proteomes" id="UP000050502"/>
    </source>
</evidence>
<dbReference type="SMART" id="SM00631">
    <property type="entry name" value="Zn_pept"/>
    <property type="match status" value="1"/>
</dbReference>
<dbReference type="PANTHER" id="PTHR11705">
    <property type="entry name" value="PROTEASE FAMILY M14 CARBOXYPEPTIDASE A,B"/>
    <property type="match status" value="1"/>
</dbReference>
<keyword evidence="10" id="KW-0121">Carboxypeptidase</keyword>
<accession>A0A0M9UDU9</accession>
<dbReference type="CDD" id="cd06905">
    <property type="entry name" value="M14-like"/>
    <property type="match status" value="1"/>
</dbReference>
<dbReference type="STRING" id="872965.SE16_06105"/>
<dbReference type="PROSITE" id="PS52035">
    <property type="entry name" value="PEPTIDASE_M14"/>
    <property type="match status" value="1"/>
</dbReference>
<evidence type="ECO:0000256" key="6">
    <source>
        <dbReference type="ARBA" id="ARBA00023049"/>
    </source>
</evidence>
<gene>
    <name evidence="9" type="ORF">ARMA_2861</name>
    <name evidence="10" type="ORF">SE16_06105</name>
</gene>
<dbReference type="GO" id="GO:0006508">
    <property type="term" value="P:proteolysis"/>
    <property type="evidence" value="ECO:0007669"/>
    <property type="project" value="UniProtKB-KW"/>
</dbReference>
<dbReference type="PATRIC" id="fig|872965.6.peg.1255"/>
<feature type="domain" description="Peptidase M14" evidence="8">
    <location>
        <begin position="8"/>
        <end position="362"/>
    </location>
</feature>
<dbReference type="AlphaFoldDB" id="A0A0M9UDU9"/>
<dbReference type="InterPro" id="IPR000834">
    <property type="entry name" value="Peptidase_M14"/>
</dbReference>
<keyword evidence="3" id="KW-0645">Protease</keyword>
<dbReference type="GO" id="GO:0005615">
    <property type="term" value="C:extracellular space"/>
    <property type="evidence" value="ECO:0007669"/>
    <property type="project" value="TreeGrafter"/>
</dbReference>
<dbReference type="GO" id="GO:0004181">
    <property type="term" value="F:metallocarboxypeptidase activity"/>
    <property type="evidence" value="ECO:0007669"/>
    <property type="project" value="InterPro"/>
</dbReference>
<comment type="caution">
    <text evidence="9">The sequence shown here is derived from an EMBL/GenBank/DDBJ whole genome shotgun (WGS) entry which is preliminary data.</text>
</comment>
<keyword evidence="6" id="KW-0482">Metalloprotease</keyword>
<dbReference type="InParanoid" id="A0A0M9UDU9"/>
<evidence type="ECO:0000256" key="2">
    <source>
        <dbReference type="ARBA" id="ARBA00005988"/>
    </source>
</evidence>
<comment type="similarity">
    <text evidence="2 7">Belongs to the peptidase M14 family.</text>
</comment>
<evidence type="ECO:0000313" key="11">
    <source>
        <dbReference type="Proteomes" id="UP000037784"/>
    </source>
</evidence>
<proteinExistence type="inferred from homology"/>
<sequence length="564" mass="64608">MSTPNFNHYYTNAELDALLDEWVRAYPTLIERREIGRSFEGRPIWLLVLTNRETGADTTKPAVWVDANIHATEVAGTTTVLHIVHTLLSGYGADERITRLLDTSTLYAVPRINPDGAELALADQPRYLRSGVRPYPWDELAEGVHQQDVDGDGRILQMRIEDPNGDWTVSELDPRLMRKRRPDEHGGTYYRLLPEGMLEDFDGYIIKIARPREGLDFNRNFPYDWRPENEQRGAGPYPTSEPEIRAIVDFIVNHPNINAALTYHTFSGVILRPYGTKPDDQMNTDDLWVFQKIGQRGSELTGYPCVSVYHDFRYHPKEVITGVFDDWLYDHFGMFAFTVELWDIVGRAGITERKFIEWFRDHPHEDDLKILQWADEHIGPDAFVPWYEFNHPQLGKVELGGWNFMYTWRNPPHHLMGEEAARNTPFVLALADMLPHLHIHTLTVTPLDDDAWHINLVVENSGYLPTYTSQQAKQRHAVRPVRAELTLPDGAVLVSGKRRVELGHLEGRSNKHSVTFAYSPTDNRARAEWVVRAPRGTILTLTVKSERAGELTRTIHLEPEGGSA</sequence>
<dbReference type="EMBL" id="BBZA01000265">
    <property type="protein sequence ID" value="GAP64438.1"/>
    <property type="molecule type" value="Genomic_DNA"/>
</dbReference>
<dbReference type="PANTHER" id="PTHR11705:SF143">
    <property type="entry name" value="SLL0236 PROTEIN"/>
    <property type="match status" value="1"/>
</dbReference>
<dbReference type="Proteomes" id="UP000037784">
    <property type="component" value="Unassembled WGS sequence"/>
</dbReference>
<dbReference type="Proteomes" id="UP000050502">
    <property type="component" value="Unassembled WGS sequence"/>
</dbReference>
<reference evidence="11" key="3">
    <citation type="submission" date="2015-08" db="EMBL/GenBank/DDBJ databases">
        <title>Draft Genome Sequence of a Heterotrophic Facultative Anaerobic Bacterium Ardenticatena maritima Strain 110S.</title>
        <authorList>
            <person name="Kawaichi S."/>
            <person name="Yoshida T."/>
            <person name="Sako Y."/>
            <person name="Nakamura R."/>
        </authorList>
    </citation>
    <scope>NUCLEOTIDE SEQUENCE [LARGE SCALE GENOMIC DNA]</scope>
    <source>
        <strain evidence="11">110S</strain>
    </source>
</reference>
<organism evidence="9 11">
    <name type="scientific">Ardenticatena maritima</name>
    <dbReference type="NCBI Taxonomy" id="872965"/>
    <lineage>
        <taxon>Bacteria</taxon>
        <taxon>Bacillati</taxon>
        <taxon>Chloroflexota</taxon>
        <taxon>Ardenticatenia</taxon>
        <taxon>Ardenticatenales</taxon>
        <taxon>Ardenticatenaceae</taxon>
        <taxon>Ardenticatena</taxon>
    </lineage>
</organism>
<evidence type="ECO:0000256" key="5">
    <source>
        <dbReference type="ARBA" id="ARBA00022833"/>
    </source>
</evidence>
<dbReference type="FunCoup" id="A0A0M9UDU9">
    <property type="interactions" value="1"/>
</dbReference>
<evidence type="ECO:0000256" key="1">
    <source>
        <dbReference type="ARBA" id="ARBA00001947"/>
    </source>
</evidence>
<dbReference type="Pfam" id="PF00246">
    <property type="entry name" value="Peptidase_M14"/>
    <property type="match status" value="1"/>
</dbReference>
<evidence type="ECO:0000256" key="4">
    <source>
        <dbReference type="ARBA" id="ARBA00022801"/>
    </source>
</evidence>
<protein>
    <submittedName>
        <fullName evidence="10">Carboxypeptidase A2</fullName>
    </submittedName>
</protein>
<evidence type="ECO:0000256" key="3">
    <source>
        <dbReference type="ARBA" id="ARBA00022670"/>
    </source>
</evidence>
<keyword evidence="11" id="KW-1185">Reference proteome</keyword>
<dbReference type="PRINTS" id="PR00765">
    <property type="entry name" value="CRBOXYPTASEA"/>
</dbReference>
<dbReference type="Gene3D" id="3.40.630.10">
    <property type="entry name" value="Zn peptidases"/>
    <property type="match status" value="1"/>
</dbReference>
<feature type="active site" description="Proton donor/acceptor" evidence="7">
    <location>
        <position position="340"/>
    </location>
</feature>
<keyword evidence="5" id="KW-0862">Zinc</keyword>